<dbReference type="InterPro" id="IPR018711">
    <property type="entry name" value="NAGPA"/>
</dbReference>
<gene>
    <name evidence="3" type="ORF">ACFS25_28950</name>
</gene>
<dbReference type="CDD" id="cd08566">
    <property type="entry name" value="GDPD_AtGDE_like"/>
    <property type="match status" value="1"/>
</dbReference>
<feature type="region of interest" description="Disordered" evidence="1">
    <location>
        <begin position="423"/>
        <end position="468"/>
    </location>
</feature>
<dbReference type="PANTHER" id="PTHR46320:SF1">
    <property type="entry name" value="GLYCEROPHOSPHODIESTER PHOSPHODIESTERASE 1"/>
    <property type="match status" value="1"/>
</dbReference>
<evidence type="ECO:0000313" key="4">
    <source>
        <dbReference type="Proteomes" id="UP001597512"/>
    </source>
</evidence>
<accession>A0ABW6AR75</accession>
<protein>
    <submittedName>
        <fullName evidence="3">Glycerophosphodiester phosphodiesterase family protein</fullName>
    </submittedName>
</protein>
<dbReference type="EMBL" id="JBHUOM010000045">
    <property type="protein sequence ID" value="MFD2937831.1"/>
    <property type="molecule type" value="Genomic_DNA"/>
</dbReference>
<sequence>MHSFLSKRIGLLGWFFIVLVSGSVLGQTIGGPGNPSNPPSGYDAHSPNPKLDDGIGVGDMLTLNYAALFKPDADLTGGIKATIGSGGSIIISVYTYDATKSDGKGALIYQASSSITSTNSFVEQTINRTINLRPGTAEEWNVTVKSNNVKSLAQTAAIYLPATCNSFPKYTWLQSLSNPAVSLPNPSDCNQYVTPVQPVIIESSVRNAQLISFKVPGLGELMGTNPLLQTQNLAKLKYIFSHPREYDYTFVAAHRGYWAEHNVPENTIEAFKQSIALGADLIETDIRMTKDSILAAMHDDCIERLTTGPKGKFMKDITWAELKSAFVKDRFGAVTTFKVNSLEEILDAFGQTQLISLDIKDGGSLSDAAFVKCLQMAKQKGVLRNLILKGFKTKNTLMNLISQAGVTLKDFYYTPVLYADDASWPPTPDDTDVSGGTSGGDSSGSFGDGSSGGTSSGGSSAGTPKGPTSKIATWKADYYPLIKSGDIKAVETHFKVNSDPLLSSGVVAWLQNNGARVGAYSFVADTCQGVIVMENGNCTPGVRDYTFDINYNGTTNPGPLVDGRGNLDWLMRVGGPDYIIYDRPDVLLRYLEAMGRRSTDPKVITRVALPDTYQSTDQLSATQKADNPGITEQRLLQNFDGIALKVSDVQKVSFFTPDTRNVPVNRDIINRGRLLNYTKVDESATGAIKNPEPYNNYLPPAPPAPCASCAQIYGGMTATDNKGKPYSARMKFPFYNLAEWSVKYPGYDIYLDANFWDTRGWTGEATAGPPTPFLEQRSEFMLPCTDTYGLWVSNGVKLSDTVEVTDPTSRMGAGAFDTFIIYNDNTVEVVPIAKIRQGYLNLTTLKRASDGKAITNAVAGYDIIESGTALKTAGAGDKFNNDQLEKSRMIIGVKGNELYLVTVQYPELRVGEAAQLMKEYFGCTDALFMDSGRSAAMITSTGTFPNLTTAVSPGIKAGSTPRGLDDSHLNRLYPSNNGVNVYRNLASFLAIKKK</sequence>
<keyword evidence="4" id="KW-1185">Reference proteome</keyword>
<evidence type="ECO:0000313" key="3">
    <source>
        <dbReference type="EMBL" id="MFD2937831.1"/>
    </source>
</evidence>
<dbReference type="InterPro" id="IPR030395">
    <property type="entry name" value="GP_PDE_dom"/>
</dbReference>
<dbReference type="InterPro" id="IPR017946">
    <property type="entry name" value="PLC-like_Pdiesterase_TIM-brl"/>
</dbReference>
<proteinExistence type="predicted"/>
<dbReference type="PANTHER" id="PTHR46320">
    <property type="entry name" value="GLYCEROPHOSPHODIESTER PHOSPHODIESTERASE 1"/>
    <property type="match status" value="1"/>
</dbReference>
<dbReference type="Pfam" id="PF09992">
    <property type="entry name" value="NAGPA"/>
    <property type="match status" value="1"/>
</dbReference>
<organism evidence="3 4">
    <name type="scientific">Spirosoma flavum</name>
    <dbReference type="NCBI Taxonomy" id="2048557"/>
    <lineage>
        <taxon>Bacteria</taxon>
        <taxon>Pseudomonadati</taxon>
        <taxon>Bacteroidota</taxon>
        <taxon>Cytophagia</taxon>
        <taxon>Cytophagales</taxon>
        <taxon>Cytophagaceae</taxon>
        <taxon>Spirosoma</taxon>
    </lineage>
</organism>
<feature type="region of interest" description="Disordered" evidence="1">
    <location>
        <begin position="30"/>
        <end position="49"/>
    </location>
</feature>
<dbReference type="RefSeq" id="WP_381508275.1">
    <property type="nucleotide sequence ID" value="NZ_JBHUOM010000045.1"/>
</dbReference>
<evidence type="ECO:0000256" key="1">
    <source>
        <dbReference type="SAM" id="MobiDB-lite"/>
    </source>
</evidence>
<comment type="caution">
    <text evidence="3">The sequence shown here is derived from an EMBL/GenBank/DDBJ whole genome shotgun (WGS) entry which is preliminary data.</text>
</comment>
<feature type="domain" description="GP-PDE" evidence="2">
    <location>
        <begin position="249"/>
        <end position="349"/>
    </location>
</feature>
<name>A0ABW6AR75_9BACT</name>
<dbReference type="Pfam" id="PF03009">
    <property type="entry name" value="GDPD"/>
    <property type="match status" value="1"/>
</dbReference>
<dbReference type="Gene3D" id="3.20.20.190">
    <property type="entry name" value="Phosphatidylinositol (PI) phosphodiesterase"/>
    <property type="match status" value="1"/>
</dbReference>
<reference evidence="4" key="1">
    <citation type="journal article" date="2019" name="Int. J. Syst. Evol. Microbiol.">
        <title>The Global Catalogue of Microorganisms (GCM) 10K type strain sequencing project: providing services to taxonomists for standard genome sequencing and annotation.</title>
        <authorList>
            <consortium name="The Broad Institute Genomics Platform"/>
            <consortium name="The Broad Institute Genome Sequencing Center for Infectious Disease"/>
            <person name="Wu L."/>
            <person name="Ma J."/>
        </authorList>
    </citation>
    <scope>NUCLEOTIDE SEQUENCE [LARGE SCALE GENOMIC DNA]</scope>
    <source>
        <strain evidence="4">KCTC 52490</strain>
    </source>
</reference>
<evidence type="ECO:0000259" key="2">
    <source>
        <dbReference type="PROSITE" id="PS51704"/>
    </source>
</evidence>
<dbReference type="SUPFAM" id="SSF51695">
    <property type="entry name" value="PLC-like phosphodiesterases"/>
    <property type="match status" value="1"/>
</dbReference>
<dbReference type="Proteomes" id="UP001597512">
    <property type="component" value="Unassembled WGS sequence"/>
</dbReference>
<dbReference type="PROSITE" id="PS51704">
    <property type="entry name" value="GP_PDE"/>
    <property type="match status" value="1"/>
</dbReference>
<feature type="compositionally biased region" description="Gly residues" evidence="1">
    <location>
        <begin position="436"/>
        <end position="460"/>
    </location>
</feature>